<dbReference type="Gene3D" id="2.60.40.680">
    <property type="match status" value="1"/>
</dbReference>
<gene>
    <name evidence="5" type="ORF">CAFE_02690</name>
</gene>
<reference evidence="5 6" key="1">
    <citation type="submission" date="2019-09" db="EMBL/GenBank/DDBJ databases">
        <title>Genome sequence of Clostridium sp. EA1.</title>
        <authorList>
            <person name="Poehlein A."/>
            <person name="Bengelsdorf F.R."/>
            <person name="Daniel R."/>
        </authorList>
    </citation>
    <scope>NUCLEOTIDE SEQUENCE [LARGE SCALE GENOMIC DNA]</scope>
    <source>
        <strain evidence="5 6">EA1</strain>
    </source>
</reference>
<feature type="chain" id="PRO_5026781075" description="Cohesin domain-containing protein" evidence="3">
    <location>
        <begin position="25"/>
        <end position="375"/>
    </location>
</feature>
<organism evidence="5 6">
    <name type="scientific">Caproicibacter fermentans</name>
    <dbReference type="NCBI Taxonomy" id="2576756"/>
    <lineage>
        <taxon>Bacteria</taxon>
        <taxon>Bacillati</taxon>
        <taxon>Bacillota</taxon>
        <taxon>Clostridia</taxon>
        <taxon>Eubacteriales</taxon>
        <taxon>Acutalibacteraceae</taxon>
        <taxon>Caproicibacter</taxon>
    </lineage>
</organism>
<accession>A0A6N8HV84</accession>
<dbReference type="SUPFAM" id="SSF49384">
    <property type="entry name" value="Carbohydrate-binding domain"/>
    <property type="match status" value="1"/>
</dbReference>
<comment type="caution">
    <text evidence="5">The sequence shown here is derived from an EMBL/GenBank/DDBJ whole genome shotgun (WGS) entry which is preliminary data.</text>
</comment>
<dbReference type="Pfam" id="PF00963">
    <property type="entry name" value="Cohesin"/>
    <property type="match status" value="1"/>
</dbReference>
<dbReference type="GO" id="GO:0030246">
    <property type="term" value="F:carbohydrate binding"/>
    <property type="evidence" value="ECO:0007669"/>
    <property type="project" value="InterPro"/>
</dbReference>
<dbReference type="Proteomes" id="UP000469440">
    <property type="component" value="Unassembled WGS sequence"/>
</dbReference>
<keyword evidence="3" id="KW-0732">Signal</keyword>
<evidence type="ECO:0000256" key="1">
    <source>
        <dbReference type="SAM" id="MobiDB-lite"/>
    </source>
</evidence>
<protein>
    <recommendedName>
        <fullName evidence="4">Cohesin domain-containing protein</fullName>
    </recommendedName>
</protein>
<feature type="transmembrane region" description="Helical" evidence="2">
    <location>
        <begin position="347"/>
        <end position="370"/>
    </location>
</feature>
<dbReference type="AlphaFoldDB" id="A0A6N8HV84"/>
<evidence type="ECO:0000256" key="2">
    <source>
        <dbReference type="SAM" id="Phobius"/>
    </source>
</evidence>
<dbReference type="OrthoDB" id="1937554at2"/>
<keyword evidence="2" id="KW-1133">Transmembrane helix</keyword>
<dbReference type="InterPro" id="IPR002102">
    <property type="entry name" value="Cohesin_dom"/>
</dbReference>
<dbReference type="EMBL" id="VWXL01000010">
    <property type="protein sequence ID" value="MVB09612.1"/>
    <property type="molecule type" value="Genomic_DNA"/>
</dbReference>
<feature type="domain" description="Cohesin" evidence="4">
    <location>
        <begin position="36"/>
        <end position="156"/>
    </location>
</feature>
<keyword evidence="2" id="KW-0812">Transmembrane</keyword>
<keyword evidence="2" id="KW-0472">Membrane</keyword>
<dbReference type="InterPro" id="IPR008965">
    <property type="entry name" value="CBM2/CBM3_carb-bd_dom_sf"/>
</dbReference>
<evidence type="ECO:0000313" key="6">
    <source>
        <dbReference type="Proteomes" id="UP000469440"/>
    </source>
</evidence>
<dbReference type="GO" id="GO:0000272">
    <property type="term" value="P:polysaccharide catabolic process"/>
    <property type="evidence" value="ECO:0007669"/>
    <property type="project" value="InterPro"/>
</dbReference>
<proteinExistence type="predicted"/>
<name>A0A6N8HV84_9FIRM</name>
<sequence length="375" mass="38698">MEKKLCLAAAFTCFFLMRLLPASAAAASPTYFSYSLDPVSASGEELVRLNVTAYKTEETAAGFRLKIHYDEDKLDFISTETSGAVKSGTMQTSADSGLISSVYVCNTENGSAPRLSGTIASFLFQVAADAPTGNTALTVSADQICDYDGDSLEADNTEAKLNLKIQRSLSSEARLTELTPSAGSLEPEFAPSVRNYILKVGSDVGSVDFQTGAAGGGSVRVSRKTLNGAGKETQIAVTVTSEDRTQNAQYLITVERAAKDAAGSSITEGKAAGGGPGPSRETESAAREASGGNRSGPGSGSKSSPGFAAGGAGESASGSGGDTRQSEALQAAGDRTLILVGDRMPTFLTGMLLAVLCALVGILLSLWLPIRRKQD</sequence>
<evidence type="ECO:0000256" key="3">
    <source>
        <dbReference type="SAM" id="SignalP"/>
    </source>
</evidence>
<feature type="compositionally biased region" description="Gly residues" evidence="1">
    <location>
        <begin position="308"/>
        <end position="321"/>
    </location>
</feature>
<evidence type="ECO:0000313" key="5">
    <source>
        <dbReference type="EMBL" id="MVB09612.1"/>
    </source>
</evidence>
<dbReference type="RefSeq" id="WP_156989582.1">
    <property type="nucleotide sequence ID" value="NZ_VWXL01000010.1"/>
</dbReference>
<feature type="region of interest" description="Disordered" evidence="1">
    <location>
        <begin position="262"/>
        <end position="328"/>
    </location>
</feature>
<evidence type="ECO:0000259" key="4">
    <source>
        <dbReference type="Pfam" id="PF00963"/>
    </source>
</evidence>
<feature type="signal peptide" evidence="3">
    <location>
        <begin position="1"/>
        <end position="24"/>
    </location>
</feature>
<keyword evidence="6" id="KW-1185">Reference proteome</keyword>